<dbReference type="Proteomes" id="UP000822688">
    <property type="component" value="Chromosome 12"/>
</dbReference>
<sequence>MDAAAGGPDAASLLPIDIAYAKLADWLVDRKRIPVDWRKKVASLRARIAAALASLPQLEDSWLQSSTAESTGYLEAKRIRELLVEANPESRNFFGRLSGVAGEWDGIVRAYEKELLHLGEAAQIMVHYTDYEIPSQKKEIAKVQQHLTDMEKKEAEYKRNAAAAATRYQQACQELGIKGNDVKAELKALGKSLPAVFMKVVEAICNDKVGEPMDLYQAMVSYAHSGPEEEQRPNLPTLQELRDHPPSFDQAKESNVDDNLQSIEHNSNTDGTGLEGANDSIDWGVDASIGQDGADQIDWGLDASSGHDGTGQIDWGVGVESIDGAAESGSNGIDWSIGAVADDPTSVDESKLETDIIWDIGPLTPQAETSPESDFVLLQQDEGLETGGEINWDIDLDESGVDGADRTDSLSHELPSTASETTGVGRFLETDYRNMLLNDLFELKAFVKQRVEELERQETAALQNQVQAMAPAACFQHGSDALLDMASHITAAIDLLTAQKTRDLCLLVTSTRFLDRLHLSLVAKKESETKLLASLRDLSQKRTELRNSLTLLWPKQESSLKRTREVKEHVEGCISTLYDGRPVNIIGSINTVLGVA</sequence>
<dbReference type="PANTHER" id="PTHR14894:SF0">
    <property type="entry name" value="CDK5 REGULATORY SUBUNIT-ASSOCIATED PROTEIN 3"/>
    <property type="match status" value="1"/>
</dbReference>
<dbReference type="EMBL" id="CM026433">
    <property type="protein sequence ID" value="KAG0555637.1"/>
    <property type="molecule type" value="Genomic_DNA"/>
</dbReference>
<dbReference type="PANTHER" id="PTHR14894">
    <property type="entry name" value="CDK5 REGULATORY SUBUNIT-ASSOCIATED PROTEIN 3"/>
    <property type="match status" value="1"/>
</dbReference>
<name>A0A8T0GAZ1_CERPU</name>
<gene>
    <name evidence="4" type="ORF">KC19_12G184000</name>
</gene>
<feature type="compositionally biased region" description="Polar residues" evidence="3">
    <location>
        <begin position="257"/>
        <end position="271"/>
    </location>
</feature>
<dbReference type="GO" id="GO:0007346">
    <property type="term" value="P:regulation of mitotic cell cycle"/>
    <property type="evidence" value="ECO:0007669"/>
    <property type="project" value="TreeGrafter"/>
</dbReference>
<feature type="coiled-coil region" evidence="2">
    <location>
        <begin position="437"/>
        <end position="464"/>
    </location>
</feature>
<keyword evidence="5" id="KW-1185">Reference proteome</keyword>
<evidence type="ECO:0000256" key="1">
    <source>
        <dbReference type="ARBA" id="ARBA00007478"/>
    </source>
</evidence>
<dbReference type="GO" id="GO:0012505">
    <property type="term" value="C:endomembrane system"/>
    <property type="evidence" value="ECO:0007669"/>
    <property type="project" value="TreeGrafter"/>
</dbReference>
<evidence type="ECO:0000313" key="4">
    <source>
        <dbReference type="EMBL" id="KAG0555637.1"/>
    </source>
</evidence>
<dbReference type="Pfam" id="PF05600">
    <property type="entry name" value="CDK5RAP3"/>
    <property type="match status" value="1"/>
</dbReference>
<evidence type="ECO:0000313" key="5">
    <source>
        <dbReference type="Proteomes" id="UP000822688"/>
    </source>
</evidence>
<comment type="caution">
    <text evidence="4">The sequence shown here is derived from an EMBL/GenBank/DDBJ whole genome shotgun (WGS) entry which is preliminary data.</text>
</comment>
<protein>
    <recommendedName>
        <fullName evidence="6">CDK5RAP3-like protein</fullName>
    </recommendedName>
</protein>
<reference evidence="4" key="1">
    <citation type="submission" date="2020-06" db="EMBL/GenBank/DDBJ databases">
        <title>WGS assembly of Ceratodon purpureus strain R40.</title>
        <authorList>
            <person name="Carey S.B."/>
            <person name="Jenkins J."/>
            <person name="Shu S."/>
            <person name="Lovell J.T."/>
            <person name="Sreedasyam A."/>
            <person name="Maumus F."/>
            <person name="Tiley G.P."/>
            <person name="Fernandez-Pozo N."/>
            <person name="Barry K."/>
            <person name="Chen C."/>
            <person name="Wang M."/>
            <person name="Lipzen A."/>
            <person name="Daum C."/>
            <person name="Saski C.A."/>
            <person name="Payton A.C."/>
            <person name="Mcbreen J.C."/>
            <person name="Conrad R.E."/>
            <person name="Kollar L.M."/>
            <person name="Olsson S."/>
            <person name="Huttunen S."/>
            <person name="Landis J.B."/>
            <person name="Wickett N.J."/>
            <person name="Johnson M.G."/>
            <person name="Rensing S.A."/>
            <person name="Grimwood J."/>
            <person name="Schmutz J."/>
            <person name="Mcdaniel S.F."/>
        </authorList>
    </citation>
    <scope>NUCLEOTIDE SEQUENCE</scope>
    <source>
        <strain evidence="4">R40</strain>
    </source>
</reference>
<dbReference type="AlphaFoldDB" id="A0A8T0GAZ1"/>
<organism evidence="4 5">
    <name type="scientific">Ceratodon purpureus</name>
    <name type="common">Fire moss</name>
    <name type="synonym">Dicranum purpureum</name>
    <dbReference type="NCBI Taxonomy" id="3225"/>
    <lineage>
        <taxon>Eukaryota</taxon>
        <taxon>Viridiplantae</taxon>
        <taxon>Streptophyta</taxon>
        <taxon>Embryophyta</taxon>
        <taxon>Bryophyta</taxon>
        <taxon>Bryophytina</taxon>
        <taxon>Bryopsida</taxon>
        <taxon>Dicranidae</taxon>
        <taxon>Pseudoditrichales</taxon>
        <taxon>Ditrichaceae</taxon>
        <taxon>Ceratodon</taxon>
    </lineage>
</organism>
<accession>A0A8T0GAZ1</accession>
<feature type="compositionally biased region" description="Basic and acidic residues" evidence="3">
    <location>
        <begin position="240"/>
        <end position="255"/>
    </location>
</feature>
<evidence type="ECO:0000256" key="2">
    <source>
        <dbReference type="SAM" id="Coils"/>
    </source>
</evidence>
<proteinExistence type="inferred from homology"/>
<keyword evidence="2" id="KW-0175">Coiled coil</keyword>
<comment type="similarity">
    <text evidence="1">Belongs to the CDK5RAP3 family.</text>
</comment>
<feature type="region of interest" description="Disordered" evidence="3">
    <location>
        <begin position="238"/>
        <end position="275"/>
    </location>
</feature>
<evidence type="ECO:0008006" key="6">
    <source>
        <dbReference type="Google" id="ProtNLM"/>
    </source>
</evidence>
<evidence type="ECO:0000256" key="3">
    <source>
        <dbReference type="SAM" id="MobiDB-lite"/>
    </source>
</evidence>
<dbReference type="InterPro" id="IPR008491">
    <property type="entry name" value="CDK5RAP3"/>
</dbReference>